<protein>
    <submittedName>
        <fullName evidence="3">Proteinase inhibitor I3, Kunitz legume</fullName>
    </submittedName>
</protein>
<proteinExistence type="inferred from homology"/>
<dbReference type="SMART" id="SM00452">
    <property type="entry name" value="STI"/>
    <property type="match status" value="1"/>
</dbReference>
<dbReference type="Proteomes" id="UP000188268">
    <property type="component" value="Unassembled WGS sequence"/>
</dbReference>
<comment type="caution">
    <text evidence="3">The sequence shown here is derived from an EMBL/GenBank/DDBJ whole genome shotgun (WGS) entry which is preliminary data.</text>
</comment>
<keyword evidence="2" id="KW-0732">Signal</keyword>
<evidence type="ECO:0000313" key="4">
    <source>
        <dbReference type="Proteomes" id="UP000188268"/>
    </source>
</evidence>
<sequence length="202" mass="21545">MMMKTKIGFLLFLVFVLSSKSISYAEPVLDADGEPLRTGVEYYAVTNDRGLSLSRSQGCPYNVILELTLQNYESPVTFRSLDPSVTTINTSVALNVVSVLGEDSNQCPDQSLAWKLSENPSTGIWDVTTGGAAGNPDASASQFQIVRLGPSYAFHFCPPGCSCTLLGASAGSVDPLEIRLSLSTSGGGLVFSFKKVNNNIFV</sequence>
<feature type="chain" id="PRO_5013317567" evidence="2">
    <location>
        <begin position="26"/>
        <end position="202"/>
    </location>
</feature>
<reference evidence="3 4" key="1">
    <citation type="submission" date="2013-09" db="EMBL/GenBank/DDBJ databases">
        <title>Corchorus capsularis genome sequencing.</title>
        <authorList>
            <person name="Alam M."/>
            <person name="Haque M.S."/>
            <person name="Islam M.S."/>
            <person name="Emdad E.M."/>
            <person name="Islam M.M."/>
            <person name="Ahmed B."/>
            <person name="Halim A."/>
            <person name="Hossen Q.M.M."/>
            <person name="Hossain M.Z."/>
            <person name="Ahmed R."/>
            <person name="Khan M.M."/>
            <person name="Islam R."/>
            <person name="Rashid M.M."/>
            <person name="Khan S.A."/>
            <person name="Rahman M.S."/>
            <person name="Alam M."/>
        </authorList>
    </citation>
    <scope>NUCLEOTIDE SEQUENCE [LARGE SCALE GENOMIC DNA]</scope>
    <source>
        <strain evidence="4">cv. CVL-1</strain>
        <tissue evidence="3">Whole seedling</tissue>
    </source>
</reference>
<dbReference type="SUPFAM" id="SSF50386">
    <property type="entry name" value="STI-like"/>
    <property type="match status" value="1"/>
</dbReference>
<dbReference type="PANTHER" id="PTHR33107:SF28">
    <property type="entry name" value="CYSTEINE PROTEASE INHIBITOR 8-LIKE"/>
    <property type="match status" value="1"/>
</dbReference>
<evidence type="ECO:0000313" key="3">
    <source>
        <dbReference type="EMBL" id="OMO74579.1"/>
    </source>
</evidence>
<dbReference type="PANTHER" id="PTHR33107">
    <property type="entry name" value="KUNITZ TRYPSIN INHIBITOR 2"/>
    <property type="match status" value="1"/>
</dbReference>
<keyword evidence="4" id="KW-1185">Reference proteome</keyword>
<dbReference type="GO" id="GO:0004866">
    <property type="term" value="F:endopeptidase inhibitor activity"/>
    <property type="evidence" value="ECO:0007669"/>
    <property type="project" value="InterPro"/>
</dbReference>
<dbReference type="Pfam" id="PF00197">
    <property type="entry name" value="Kunitz_legume"/>
    <property type="match status" value="1"/>
</dbReference>
<organism evidence="3 4">
    <name type="scientific">Corchorus capsularis</name>
    <name type="common">Jute</name>
    <dbReference type="NCBI Taxonomy" id="210143"/>
    <lineage>
        <taxon>Eukaryota</taxon>
        <taxon>Viridiplantae</taxon>
        <taxon>Streptophyta</taxon>
        <taxon>Embryophyta</taxon>
        <taxon>Tracheophyta</taxon>
        <taxon>Spermatophyta</taxon>
        <taxon>Magnoliopsida</taxon>
        <taxon>eudicotyledons</taxon>
        <taxon>Gunneridae</taxon>
        <taxon>Pentapetalae</taxon>
        <taxon>rosids</taxon>
        <taxon>malvids</taxon>
        <taxon>Malvales</taxon>
        <taxon>Malvaceae</taxon>
        <taxon>Grewioideae</taxon>
        <taxon>Apeibeae</taxon>
        <taxon>Corchorus</taxon>
    </lineage>
</organism>
<dbReference type="STRING" id="210143.A0A1R3HW38"/>
<dbReference type="InterPro" id="IPR011065">
    <property type="entry name" value="Kunitz_inhibitor_STI-like_sf"/>
</dbReference>
<evidence type="ECO:0000256" key="2">
    <source>
        <dbReference type="SAM" id="SignalP"/>
    </source>
</evidence>
<dbReference type="AlphaFoldDB" id="A0A1R3HW38"/>
<accession>A0A1R3HW38</accession>
<dbReference type="Gramene" id="OMO74579">
    <property type="protein sequence ID" value="OMO74579"/>
    <property type="gene ID" value="CCACVL1_16612"/>
</dbReference>
<evidence type="ECO:0000256" key="1">
    <source>
        <dbReference type="ARBA" id="ARBA00005440"/>
    </source>
</evidence>
<comment type="similarity">
    <text evidence="1">Belongs to the protease inhibitor I3 (leguminous Kunitz-type inhibitor) family.</text>
</comment>
<dbReference type="Gene3D" id="2.80.10.50">
    <property type="match status" value="1"/>
</dbReference>
<dbReference type="CDD" id="cd00178">
    <property type="entry name" value="beta-trefoil_STI"/>
    <property type="match status" value="1"/>
</dbReference>
<gene>
    <name evidence="3" type="ORF">CCACVL1_16612</name>
</gene>
<dbReference type="OrthoDB" id="1918435at2759"/>
<name>A0A1R3HW38_COCAP</name>
<dbReference type="InterPro" id="IPR002160">
    <property type="entry name" value="Prot_inh_Kunz-lg"/>
</dbReference>
<feature type="signal peptide" evidence="2">
    <location>
        <begin position="1"/>
        <end position="25"/>
    </location>
</feature>
<dbReference type="EMBL" id="AWWV01011091">
    <property type="protein sequence ID" value="OMO74579.1"/>
    <property type="molecule type" value="Genomic_DNA"/>
</dbReference>
<dbReference type="InterPro" id="IPR056368">
    <property type="entry name" value="KTI1"/>
</dbReference>